<feature type="domain" description="EF-hand" evidence="8">
    <location>
        <begin position="790"/>
        <end position="825"/>
    </location>
</feature>
<dbReference type="SMART" id="SM00054">
    <property type="entry name" value="EFh"/>
    <property type="match status" value="6"/>
</dbReference>
<organism evidence="9 10">
    <name type="scientific">Lagenidium giganteum</name>
    <dbReference type="NCBI Taxonomy" id="4803"/>
    <lineage>
        <taxon>Eukaryota</taxon>
        <taxon>Sar</taxon>
        <taxon>Stramenopiles</taxon>
        <taxon>Oomycota</taxon>
        <taxon>Peronosporomycetes</taxon>
        <taxon>Pythiales</taxon>
        <taxon>Pythiaceae</taxon>
    </lineage>
</organism>
<dbReference type="GO" id="GO:0005509">
    <property type="term" value="F:calcium ion binding"/>
    <property type="evidence" value="ECO:0007669"/>
    <property type="project" value="InterPro"/>
</dbReference>
<accession>A0AAV2YXX6</accession>
<evidence type="ECO:0000259" key="8">
    <source>
        <dbReference type="PROSITE" id="PS50222"/>
    </source>
</evidence>
<protein>
    <recommendedName>
        <fullName evidence="11">Calmodulin</fullName>
    </recommendedName>
</protein>
<dbReference type="SUPFAM" id="SSF49562">
    <property type="entry name" value="C2 domain (Calcium/lipid-binding domain, CaLB)"/>
    <property type="match status" value="1"/>
</dbReference>
<gene>
    <name evidence="9" type="ORF">N0F65_008933</name>
</gene>
<feature type="compositionally biased region" description="Basic residues" evidence="6">
    <location>
        <begin position="908"/>
        <end position="924"/>
    </location>
</feature>
<keyword evidence="5" id="KW-0539">Nucleus</keyword>
<dbReference type="Pfam" id="PF13499">
    <property type="entry name" value="EF-hand_7"/>
    <property type="match status" value="2"/>
</dbReference>
<feature type="compositionally biased region" description="Basic residues" evidence="6">
    <location>
        <begin position="953"/>
        <end position="966"/>
    </location>
</feature>
<feature type="domain" description="EF-hand" evidence="8">
    <location>
        <begin position="594"/>
        <end position="629"/>
    </location>
</feature>
<dbReference type="InterPro" id="IPR000008">
    <property type="entry name" value="C2_dom"/>
</dbReference>
<feature type="compositionally biased region" description="Low complexity" evidence="6">
    <location>
        <begin position="633"/>
        <end position="644"/>
    </location>
</feature>
<keyword evidence="2" id="KW-0819">tRNA processing</keyword>
<dbReference type="PROSITE" id="PS50004">
    <property type="entry name" value="C2"/>
    <property type="match status" value="1"/>
</dbReference>
<evidence type="ECO:0000256" key="5">
    <source>
        <dbReference type="ARBA" id="ARBA00023242"/>
    </source>
</evidence>
<dbReference type="InterPro" id="IPR009723">
    <property type="entry name" value="Pop1_N"/>
</dbReference>
<dbReference type="InterPro" id="IPR002048">
    <property type="entry name" value="EF_hand_dom"/>
</dbReference>
<sequence>MPSNVPSSLELSANTNLNVKQNNETGKGFTRGPPPGAPPGRPPPRGPPPGGPPGGPPGADGSGYPQARGPPPGRGPPRGPAPGGPPPGGPPGGPPEDHRQGLHQRDLLQEEGHHLVVHQVEDLLQVAHQEPHQVEDHPRAARQVGRHEELHQERHQVSEAHRLQVLAQEGHQECLRGDRQAELRRVCQEDRREGLQEGLQEDHRLVFLVVGHPEDHRLACQVVDHLPEDHRGCLQVCHQECLRVGPQELQVAPQVCRLVVHQGCLELLQECLLEDRLELQVDPQDSHLACLREDHQEDHRREGLLHALDPLEWENPFLELWATTVLRKDPHEAHQVCRRICLHADHQGHLAHRGVLQALRHLEDHRDHQECQERQEVLRQLVLHRVLSVKVLRALDLKKLGMMDTADPYVKLTIGTQNFQTKVVDKGGKNPEFNESFEFNVSTEKEMVVEVWDKEKGGNDRFMAQAKVDIVPWIAKGGFEGDIDLLDAQNQPGGKMSITSQFTKPSAAGPGGVKAPPAAPPVLSGPAITPLPGTNAPGIPGAPPIAPSEPPRDPNGKFTDKEIWEAFQAFDLDHNNYVGAAEIRHVLINIGESPTDEEVDEMIRMVDKDGDGQVSFDEFYAMVTKGKQPPPGLGVAAPGAADKPGGAGAAGAGASSAQAIQLRNERKTALEEFARDNGIKPESVKKAYKRFQATDKDGSGQIDYSEFCEIMQVDPSPQTEKVFRLFDNDKTGRVDVREFMIALSNFSGAEKEEKLKFAFMVFDEDGNGVITRQELMKILKANHMASNESEVSRKADTIMSQGDKDGDGVISFDEFAVVSKKFPNILFPAYTLSQSKDSASFRVECLSSRLGCVIIMDSTAVGPRVIQVLEFANARAIELQALHELAHSKPLYGYVDAKLVTQKNQRRRRANAFKSHRMPQRLRQRVVPTTEEDTIALAPSTAQDGSANAQTSKKAKKKDQSRCRKHTRRMHVLAGERQMSKLQGTDESEANRVVRWLPTHAWHTKRMKMQEMYGMVLPAHRADKSVSAALTALRTHATLHDASYLGLLELQGHPQLILEALQLVSDPAGSDFHESRFLAGNLEGESVLYHANQFPHGAICPVTFMWRPFAEDFIAGDDGNIQFQLRGDWQARTCQLWLWIHPAAYMEAATAIAQACQAVVDEGEEISIVDRRGDVARFRLRGKLANDILDELCSGHSTCSMAEDVDMAEATSTSDENGFTAASIHQICGGDNIRILRNSLSDRKHGNANQLISVEIRDPRVGVPCSESGAELVSLMHEPSQESILHEQIKCPVSQKHLADCDADEPESERIMDQLSNILQWASTTSSNTMPFPLSTGKTKTMKRLPWNAEESTVVPCSELWAKQGRVAATRRFRKDHELNQQEADVQQASAPDVPLIVVKKVSPFPHSGGWDLITLPEYAPSLLKWMSFKRAMVIGLDEDAAISTVAHLRSFPRDFPDTNAGREHWEALEQQAVADQERKPKAKRIAFEKNGVVSPFQPHWDLLFPGAADNDDEDGGENNVAYRNRVSTCVLRGEQYMEPFCFYTKNNMVATAVEPEVKPHVPVALPTLVSVVLAVPRRGTVIENTMLYVPTAEDVKKYKEDGSWNGFAYEKDQFEEEHELLGFITSAVYDRPKSAFRARGFCACDRLQELFRNQVAVKGQVMALMRTPTSRTIRPVMIAAVDAQ</sequence>
<evidence type="ECO:0000256" key="1">
    <source>
        <dbReference type="ARBA" id="ARBA00004123"/>
    </source>
</evidence>
<dbReference type="PANTHER" id="PTHR22731">
    <property type="entry name" value="RIBONUCLEASES P/MRP PROTEIN SUBUNIT POP1"/>
    <property type="match status" value="1"/>
</dbReference>
<keyword evidence="4" id="KW-0106">Calcium</keyword>
<feature type="region of interest" description="Disordered" evidence="6">
    <location>
        <begin position="492"/>
        <end position="558"/>
    </location>
</feature>
<keyword evidence="3" id="KW-0677">Repeat</keyword>
<evidence type="ECO:0000256" key="4">
    <source>
        <dbReference type="ARBA" id="ARBA00022837"/>
    </source>
</evidence>
<dbReference type="Pfam" id="PF08170">
    <property type="entry name" value="POPLD"/>
    <property type="match status" value="1"/>
</dbReference>
<feature type="region of interest" description="Disordered" evidence="6">
    <location>
        <begin position="908"/>
        <end position="966"/>
    </location>
</feature>
<feature type="region of interest" description="Disordered" evidence="6">
    <location>
        <begin position="632"/>
        <end position="658"/>
    </location>
</feature>
<feature type="domain" description="C2" evidence="7">
    <location>
        <begin position="367"/>
        <end position="483"/>
    </location>
</feature>
<evidence type="ECO:0000256" key="3">
    <source>
        <dbReference type="ARBA" id="ARBA00022737"/>
    </source>
</evidence>
<dbReference type="GO" id="GO:0005655">
    <property type="term" value="C:nucleolar ribonuclease P complex"/>
    <property type="evidence" value="ECO:0007669"/>
    <property type="project" value="InterPro"/>
</dbReference>
<dbReference type="PROSITE" id="PS00018">
    <property type="entry name" value="EF_HAND_1"/>
    <property type="match status" value="6"/>
</dbReference>
<evidence type="ECO:0000256" key="6">
    <source>
        <dbReference type="SAM" id="MobiDB-lite"/>
    </source>
</evidence>
<dbReference type="Gene3D" id="1.10.238.10">
    <property type="entry name" value="EF-hand"/>
    <property type="match status" value="2"/>
</dbReference>
<dbReference type="InterPro" id="IPR012590">
    <property type="entry name" value="POPLD_dom"/>
</dbReference>
<feature type="domain" description="EF-hand" evidence="8">
    <location>
        <begin position="750"/>
        <end position="785"/>
    </location>
</feature>
<feature type="compositionally biased region" description="Pro residues" evidence="6">
    <location>
        <begin position="540"/>
        <end position="549"/>
    </location>
</feature>
<dbReference type="Pfam" id="PF00168">
    <property type="entry name" value="C2"/>
    <property type="match status" value="1"/>
</dbReference>
<dbReference type="FunFam" id="1.10.238.10:FF:000003">
    <property type="entry name" value="Calmodulin A"/>
    <property type="match status" value="2"/>
</dbReference>
<dbReference type="GO" id="GO:0000172">
    <property type="term" value="C:ribonuclease MRP complex"/>
    <property type="evidence" value="ECO:0007669"/>
    <property type="project" value="InterPro"/>
</dbReference>
<keyword evidence="10" id="KW-1185">Reference proteome</keyword>
<dbReference type="SMART" id="SM00239">
    <property type="entry name" value="C2"/>
    <property type="match status" value="1"/>
</dbReference>
<dbReference type="EMBL" id="DAKRPA010000111">
    <property type="protein sequence ID" value="DAZ98248.1"/>
    <property type="molecule type" value="Genomic_DNA"/>
</dbReference>
<dbReference type="Pfam" id="PF06978">
    <property type="entry name" value="POP1_N"/>
    <property type="match status" value="1"/>
</dbReference>
<feature type="compositionally biased region" description="Polar residues" evidence="6">
    <location>
        <begin position="940"/>
        <end position="952"/>
    </location>
</feature>
<dbReference type="GO" id="GO:0001682">
    <property type="term" value="P:tRNA 5'-leader removal"/>
    <property type="evidence" value="ECO:0007669"/>
    <property type="project" value="InterPro"/>
</dbReference>
<dbReference type="InterPro" id="IPR035892">
    <property type="entry name" value="C2_domain_sf"/>
</dbReference>
<dbReference type="InterPro" id="IPR039182">
    <property type="entry name" value="Pop1"/>
</dbReference>
<feature type="compositionally biased region" description="Low complexity" evidence="6">
    <location>
        <begin position="504"/>
        <end position="516"/>
    </location>
</feature>
<dbReference type="PANTHER" id="PTHR22731:SF3">
    <property type="entry name" value="RIBONUCLEASES P_MRP PROTEIN SUBUNIT POP1"/>
    <property type="match status" value="1"/>
</dbReference>
<feature type="compositionally biased region" description="Pro residues" evidence="6">
    <location>
        <begin position="32"/>
        <end position="56"/>
    </location>
</feature>
<reference evidence="9" key="1">
    <citation type="submission" date="2022-11" db="EMBL/GenBank/DDBJ databases">
        <authorList>
            <person name="Morgan W.R."/>
            <person name="Tartar A."/>
        </authorList>
    </citation>
    <scope>NUCLEOTIDE SEQUENCE</scope>
    <source>
        <strain evidence="9">ARSEF 373</strain>
    </source>
</reference>
<dbReference type="SUPFAM" id="SSF47473">
    <property type="entry name" value="EF-hand"/>
    <property type="match status" value="2"/>
</dbReference>
<dbReference type="PRINTS" id="PR00450">
    <property type="entry name" value="RECOVERIN"/>
</dbReference>
<comment type="subcellular location">
    <subcellularLocation>
        <location evidence="1">Nucleus</location>
    </subcellularLocation>
</comment>
<reference evidence="9" key="2">
    <citation type="journal article" date="2023" name="Microbiol Resour">
        <title>Decontamination and Annotation of the Draft Genome Sequence of the Oomycete Lagenidium giganteum ARSEF 373.</title>
        <authorList>
            <person name="Morgan W.R."/>
            <person name="Tartar A."/>
        </authorList>
    </citation>
    <scope>NUCLEOTIDE SEQUENCE</scope>
    <source>
        <strain evidence="9">ARSEF 373</strain>
    </source>
</reference>
<feature type="region of interest" description="Disordered" evidence="6">
    <location>
        <begin position="1"/>
        <end position="101"/>
    </location>
</feature>
<dbReference type="Proteomes" id="UP001146120">
    <property type="component" value="Unassembled WGS sequence"/>
</dbReference>
<feature type="compositionally biased region" description="Polar residues" evidence="6">
    <location>
        <begin position="492"/>
        <end position="503"/>
    </location>
</feature>
<evidence type="ECO:0000313" key="9">
    <source>
        <dbReference type="EMBL" id="DAZ98248.1"/>
    </source>
</evidence>
<dbReference type="Gene3D" id="2.60.40.150">
    <property type="entry name" value="C2 domain"/>
    <property type="match status" value="1"/>
</dbReference>
<evidence type="ECO:0000259" key="7">
    <source>
        <dbReference type="PROSITE" id="PS50004"/>
    </source>
</evidence>
<feature type="domain" description="EF-hand" evidence="8">
    <location>
        <begin position="682"/>
        <end position="717"/>
    </location>
</feature>
<dbReference type="InterPro" id="IPR018247">
    <property type="entry name" value="EF_Hand_1_Ca_BS"/>
</dbReference>
<evidence type="ECO:0000313" key="10">
    <source>
        <dbReference type="Proteomes" id="UP001146120"/>
    </source>
</evidence>
<proteinExistence type="predicted"/>
<feature type="compositionally biased region" description="Pro residues" evidence="6">
    <location>
        <begin position="68"/>
        <end position="94"/>
    </location>
</feature>
<dbReference type="CDD" id="cd00030">
    <property type="entry name" value="C2"/>
    <property type="match status" value="1"/>
</dbReference>
<evidence type="ECO:0000256" key="2">
    <source>
        <dbReference type="ARBA" id="ARBA00022694"/>
    </source>
</evidence>
<dbReference type="PROSITE" id="PS50222">
    <property type="entry name" value="EF_HAND_2"/>
    <property type="match status" value="6"/>
</dbReference>
<dbReference type="CDD" id="cd00051">
    <property type="entry name" value="EFh"/>
    <property type="match status" value="2"/>
</dbReference>
<name>A0AAV2YXX6_9STRA</name>
<feature type="domain" description="EF-hand" evidence="8">
    <location>
        <begin position="558"/>
        <end position="593"/>
    </location>
</feature>
<dbReference type="Pfam" id="PF13202">
    <property type="entry name" value="EF-hand_5"/>
    <property type="match status" value="1"/>
</dbReference>
<comment type="caution">
    <text evidence="9">The sequence shown here is derived from an EMBL/GenBank/DDBJ whole genome shotgun (WGS) entry which is preliminary data.</text>
</comment>
<feature type="compositionally biased region" description="Polar residues" evidence="6">
    <location>
        <begin position="1"/>
        <end position="25"/>
    </location>
</feature>
<feature type="domain" description="EF-hand" evidence="8">
    <location>
        <begin position="720"/>
        <end position="749"/>
    </location>
</feature>
<feature type="region of interest" description="Disordered" evidence="6">
    <location>
        <begin position="132"/>
        <end position="154"/>
    </location>
</feature>
<dbReference type="InterPro" id="IPR011992">
    <property type="entry name" value="EF-hand-dom_pair"/>
</dbReference>
<evidence type="ECO:0008006" key="11">
    <source>
        <dbReference type="Google" id="ProtNLM"/>
    </source>
</evidence>